<organism evidence="8 9">
    <name type="scientific">Streptomyces synnematoformans</name>
    <dbReference type="NCBI Taxonomy" id="415721"/>
    <lineage>
        <taxon>Bacteria</taxon>
        <taxon>Bacillati</taxon>
        <taxon>Actinomycetota</taxon>
        <taxon>Actinomycetes</taxon>
        <taxon>Kitasatosporales</taxon>
        <taxon>Streptomycetaceae</taxon>
        <taxon>Streptomyces</taxon>
    </lineage>
</organism>
<dbReference type="PANTHER" id="PTHR42681:SF1">
    <property type="entry name" value="MALONYL-COA-ACYL CARRIER PROTEIN TRANSACYLASE, MITOCHONDRIAL"/>
    <property type="match status" value="1"/>
</dbReference>
<dbReference type="InterPro" id="IPR009081">
    <property type="entry name" value="PP-bd_ACP"/>
</dbReference>
<evidence type="ECO:0000256" key="4">
    <source>
        <dbReference type="ARBA" id="ARBA00023315"/>
    </source>
</evidence>
<feature type="region of interest" description="Disordered" evidence="6">
    <location>
        <begin position="357"/>
        <end position="390"/>
    </location>
</feature>
<dbReference type="InterPro" id="IPR014043">
    <property type="entry name" value="Acyl_transferase_dom"/>
</dbReference>
<name>A0ABN2YAA2_9ACTN</name>
<gene>
    <name evidence="8" type="ORF">GCM10009802_26750</name>
</gene>
<dbReference type="EMBL" id="BAAAPF010000068">
    <property type="protein sequence ID" value="GAA2122725.1"/>
    <property type="molecule type" value="Genomic_DNA"/>
</dbReference>
<dbReference type="PANTHER" id="PTHR42681">
    <property type="entry name" value="MALONYL-COA-ACYL CARRIER PROTEIN TRANSACYLASE, MITOCHONDRIAL"/>
    <property type="match status" value="1"/>
</dbReference>
<evidence type="ECO:0000313" key="9">
    <source>
        <dbReference type="Proteomes" id="UP001500443"/>
    </source>
</evidence>
<keyword evidence="3" id="KW-0045">Antibiotic biosynthesis</keyword>
<dbReference type="Gene3D" id="3.30.70.250">
    <property type="entry name" value="Malonyl-CoA ACP transacylase, ACP-binding"/>
    <property type="match status" value="1"/>
</dbReference>
<evidence type="ECO:0000256" key="2">
    <source>
        <dbReference type="ARBA" id="ARBA00022679"/>
    </source>
</evidence>
<keyword evidence="9" id="KW-1185">Reference proteome</keyword>
<keyword evidence="4" id="KW-0012">Acyltransferase</keyword>
<dbReference type="Gene3D" id="3.40.366.10">
    <property type="entry name" value="Malonyl-Coenzyme A Acyl Carrier Protein, domain 2"/>
    <property type="match status" value="1"/>
</dbReference>
<comment type="catalytic activity">
    <reaction evidence="5">
        <text>holo-[ACP] + malonyl-CoA = malonyl-[ACP] + CoA</text>
        <dbReference type="Rhea" id="RHEA:41792"/>
        <dbReference type="Rhea" id="RHEA-COMP:9623"/>
        <dbReference type="Rhea" id="RHEA-COMP:9685"/>
        <dbReference type="ChEBI" id="CHEBI:57287"/>
        <dbReference type="ChEBI" id="CHEBI:57384"/>
        <dbReference type="ChEBI" id="CHEBI:64479"/>
        <dbReference type="ChEBI" id="CHEBI:78449"/>
        <dbReference type="EC" id="2.3.1.39"/>
    </reaction>
</comment>
<dbReference type="InterPro" id="IPR050858">
    <property type="entry name" value="Mal-CoA-ACP_Trans/PKS_FabD"/>
</dbReference>
<dbReference type="Proteomes" id="UP001500443">
    <property type="component" value="Unassembled WGS sequence"/>
</dbReference>
<dbReference type="RefSeq" id="WP_344290192.1">
    <property type="nucleotide sequence ID" value="NZ_BAAAPF010000068.1"/>
</dbReference>
<dbReference type="InterPro" id="IPR036736">
    <property type="entry name" value="ACP-like_sf"/>
</dbReference>
<comment type="caution">
    <text evidence="8">The sequence shown here is derived from an EMBL/GenBank/DDBJ whole genome shotgun (WGS) entry which is preliminary data.</text>
</comment>
<dbReference type="SUPFAM" id="SSF55048">
    <property type="entry name" value="Probable ACP-binding domain of malonyl-CoA ACP transacylase"/>
    <property type="match status" value="1"/>
</dbReference>
<protein>
    <recommendedName>
        <fullName evidence="1">[acyl-carrier-protein] S-malonyltransferase</fullName>
        <ecNumber evidence="1">2.3.1.39</ecNumber>
    </recommendedName>
</protein>
<evidence type="ECO:0000256" key="5">
    <source>
        <dbReference type="ARBA" id="ARBA00048462"/>
    </source>
</evidence>
<dbReference type="SUPFAM" id="SSF47336">
    <property type="entry name" value="ACP-like"/>
    <property type="match status" value="1"/>
</dbReference>
<evidence type="ECO:0000256" key="3">
    <source>
        <dbReference type="ARBA" id="ARBA00023194"/>
    </source>
</evidence>
<keyword evidence="2" id="KW-0808">Transferase</keyword>
<proteinExistence type="predicted"/>
<evidence type="ECO:0000256" key="6">
    <source>
        <dbReference type="SAM" id="MobiDB-lite"/>
    </source>
</evidence>
<dbReference type="SMART" id="SM00827">
    <property type="entry name" value="PKS_AT"/>
    <property type="match status" value="1"/>
</dbReference>
<dbReference type="PROSITE" id="PS50075">
    <property type="entry name" value="CARRIER"/>
    <property type="match status" value="1"/>
</dbReference>
<accession>A0ABN2YAA2</accession>
<evidence type="ECO:0000259" key="7">
    <source>
        <dbReference type="PROSITE" id="PS50075"/>
    </source>
</evidence>
<feature type="compositionally biased region" description="Low complexity" evidence="6">
    <location>
        <begin position="357"/>
        <end position="368"/>
    </location>
</feature>
<evidence type="ECO:0000256" key="1">
    <source>
        <dbReference type="ARBA" id="ARBA00013258"/>
    </source>
</evidence>
<dbReference type="InterPro" id="IPR016035">
    <property type="entry name" value="Acyl_Trfase/lysoPLipase"/>
</dbReference>
<feature type="domain" description="Carrier" evidence="7">
    <location>
        <begin position="391"/>
        <end position="471"/>
    </location>
</feature>
<dbReference type="InterPro" id="IPR016036">
    <property type="entry name" value="Malonyl_transacylase_ACP-bd"/>
</dbReference>
<dbReference type="Pfam" id="PF00550">
    <property type="entry name" value="PP-binding"/>
    <property type="match status" value="1"/>
</dbReference>
<dbReference type="InterPro" id="IPR001227">
    <property type="entry name" value="Ac_transferase_dom_sf"/>
</dbReference>
<sequence>MDLRTALLLPGQGAYRPGAFAGPVSAPVTDLLAVVDAVAAEFGHAPVSPLLTDADAADGRRLAETDPFALQLAIYAAALIHAREVDLREPADVVLGHSMGEMAAAAHAGCFTPADGARIAAHRARALEHTAADAGGMLALTLPARRATALLTAAELPGARLAVVNAPRHVVASGPEYALGRLAALADVLGVRALRLTAPYPFHNPLLATAQAEFAAAITGIAERPAKRRLYSPALGGLVTEDTDVKAALVAQLTCPVDFLAALRDLQTYGLESVVECGRAGLAELVRLAVGCRAETAQRWLDGRTGEGTAGTPGAQAAVPVAALAVPAGPAVPAMPAGPAVPTAVSAAGAVPVAGSATGPVAPGPATAESGPAPVRVTEPASGADPTPVPPADGDVLATLQQVYADRLGYPVEAMDPDADLEGDLGIDSLKRMEVLSTLIDRFGLHHVADDARFALQSTLGGLARLIDETGSTAGDVRADG</sequence>
<dbReference type="EC" id="2.3.1.39" evidence="1"/>
<dbReference type="SUPFAM" id="SSF52151">
    <property type="entry name" value="FabD/lysophospholipase-like"/>
    <property type="match status" value="1"/>
</dbReference>
<evidence type="ECO:0000313" key="8">
    <source>
        <dbReference type="EMBL" id="GAA2122725.1"/>
    </source>
</evidence>
<dbReference type="Pfam" id="PF00698">
    <property type="entry name" value="Acyl_transf_1"/>
    <property type="match status" value="1"/>
</dbReference>
<dbReference type="Gene3D" id="1.10.1200.10">
    <property type="entry name" value="ACP-like"/>
    <property type="match status" value="1"/>
</dbReference>
<reference evidence="8 9" key="1">
    <citation type="journal article" date="2019" name="Int. J. Syst. Evol. Microbiol.">
        <title>The Global Catalogue of Microorganisms (GCM) 10K type strain sequencing project: providing services to taxonomists for standard genome sequencing and annotation.</title>
        <authorList>
            <consortium name="The Broad Institute Genomics Platform"/>
            <consortium name="The Broad Institute Genome Sequencing Center for Infectious Disease"/>
            <person name="Wu L."/>
            <person name="Ma J."/>
        </authorList>
    </citation>
    <scope>NUCLEOTIDE SEQUENCE [LARGE SCALE GENOMIC DNA]</scope>
    <source>
        <strain evidence="8 9">JCM 15481</strain>
    </source>
</reference>